<evidence type="ECO:0000313" key="1">
    <source>
        <dbReference type="Proteomes" id="UP000050741"/>
    </source>
</evidence>
<accession>A0A183BRB6</accession>
<name>A0A183BRB6_GLOPA</name>
<dbReference type="AlphaFoldDB" id="A0A183BRB6"/>
<organism evidence="1 2">
    <name type="scientific">Globodera pallida</name>
    <name type="common">Potato cyst nematode worm</name>
    <name type="synonym">Heterodera pallida</name>
    <dbReference type="NCBI Taxonomy" id="36090"/>
    <lineage>
        <taxon>Eukaryota</taxon>
        <taxon>Metazoa</taxon>
        <taxon>Ecdysozoa</taxon>
        <taxon>Nematoda</taxon>
        <taxon>Chromadorea</taxon>
        <taxon>Rhabditida</taxon>
        <taxon>Tylenchina</taxon>
        <taxon>Tylenchomorpha</taxon>
        <taxon>Tylenchoidea</taxon>
        <taxon>Heteroderidae</taxon>
        <taxon>Heteroderinae</taxon>
        <taxon>Globodera</taxon>
    </lineage>
</organism>
<reference evidence="1" key="2">
    <citation type="submission" date="2014-05" db="EMBL/GenBank/DDBJ databases">
        <title>The genome and life-stage specific transcriptomes of Globodera pallida elucidate key aspects of plant parasitism by a cyst nematode.</title>
        <authorList>
            <person name="Cotton J.A."/>
            <person name="Lilley C.J."/>
            <person name="Jones L.M."/>
            <person name="Kikuchi T."/>
            <person name="Reid A.J."/>
            <person name="Thorpe P."/>
            <person name="Tsai I.J."/>
            <person name="Beasley H."/>
            <person name="Blok V."/>
            <person name="Cock P.J.A."/>
            <person name="Van den Akker S.E."/>
            <person name="Holroyd N."/>
            <person name="Hunt M."/>
            <person name="Mantelin S."/>
            <person name="Naghra H."/>
            <person name="Pain A."/>
            <person name="Palomares-Rius J.E."/>
            <person name="Zarowiecki M."/>
            <person name="Berriman M."/>
            <person name="Jones J.T."/>
            <person name="Urwin P.E."/>
        </authorList>
    </citation>
    <scope>NUCLEOTIDE SEQUENCE [LARGE SCALE GENOMIC DNA]</scope>
    <source>
        <strain evidence="1">Lindley</strain>
    </source>
</reference>
<evidence type="ECO:0000313" key="2">
    <source>
        <dbReference type="WBParaSite" id="GPLIN_000315200"/>
    </source>
</evidence>
<reference evidence="1" key="1">
    <citation type="submission" date="2013-12" db="EMBL/GenBank/DDBJ databases">
        <authorList>
            <person name="Aslett M."/>
        </authorList>
    </citation>
    <scope>NUCLEOTIDE SEQUENCE [LARGE SCALE GENOMIC DNA]</scope>
    <source>
        <strain evidence="1">Lindley</strain>
    </source>
</reference>
<dbReference type="Proteomes" id="UP000050741">
    <property type="component" value="Unassembled WGS sequence"/>
</dbReference>
<dbReference type="WBParaSite" id="GPLIN_000315200">
    <property type="protein sequence ID" value="GPLIN_000315200"/>
    <property type="gene ID" value="GPLIN_000315200"/>
</dbReference>
<proteinExistence type="predicted"/>
<protein>
    <submittedName>
        <fullName evidence="2">Transposase</fullName>
    </submittedName>
</protein>
<reference evidence="2" key="3">
    <citation type="submission" date="2016-06" db="UniProtKB">
        <authorList>
            <consortium name="WormBaseParasite"/>
        </authorList>
    </citation>
    <scope>IDENTIFICATION</scope>
</reference>
<keyword evidence="1" id="KW-1185">Reference proteome</keyword>
<sequence length="109" mass="11956">MSYVSKKIRNTEYGYSIWEYMKWAADAESLARPLSRRAVLARTVLARPFWRGRFGADRFGAAHAPSSLKGVAKGQGANRLQLQAATKNGRIKVSQTGEAACSPGPHHNP</sequence>